<dbReference type="AlphaFoldDB" id="L8H4M8"/>
<dbReference type="KEGG" id="acan:ACA1_115200"/>
<dbReference type="VEuPathDB" id="AmoebaDB:ACA1_115200"/>
<dbReference type="RefSeq" id="XP_004342220.1">
    <property type="nucleotide sequence ID" value="XM_004342171.1"/>
</dbReference>
<proteinExistence type="predicted"/>
<gene>
    <name evidence="1" type="ORF">ACA1_115200</name>
</gene>
<keyword evidence="2" id="KW-1185">Reference proteome</keyword>
<protein>
    <submittedName>
        <fullName evidence="1">Uncharacterized protein</fullName>
    </submittedName>
</protein>
<evidence type="ECO:0000313" key="2">
    <source>
        <dbReference type="Proteomes" id="UP000011083"/>
    </source>
</evidence>
<dbReference type="Proteomes" id="UP000011083">
    <property type="component" value="Unassembled WGS sequence"/>
</dbReference>
<dbReference type="GeneID" id="14920954"/>
<accession>L8H4M8</accession>
<evidence type="ECO:0000313" key="1">
    <source>
        <dbReference type="EMBL" id="ELR20110.1"/>
    </source>
</evidence>
<sequence length="297" mass="34571">MVRDHHFIALYSVFLPRDNTIPAAALLEGWTLQVDKLKKAFFMKACSSMNRAKVYCKQAHKLARGGTEDQPKALEEQDQLLRKSKKMLTHSLRYLHFGIQLFETGRIEDYLVANPYWEEVRPMTSLLWEDYERRCRPTYLHLMERFPKDPVKPMDQANATNTKNDRHALEKEVLHVLLERRSSSLATAASSKKNESEGEEDLGFAAYFPEHADLYASVERRFDELAARVQTTYDRIVAEEKNEDDDDDSDKREKAFAKRVAGEEWKGLMFRMRRNGTTAHHVLLQSVPRNVYAWLSS</sequence>
<dbReference type="EMBL" id="KB007926">
    <property type="protein sequence ID" value="ELR20110.1"/>
    <property type="molecule type" value="Genomic_DNA"/>
</dbReference>
<name>L8H4M8_ACACF</name>
<organism evidence="1 2">
    <name type="scientific">Acanthamoeba castellanii (strain ATCC 30010 / Neff)</name>
    <dbReference type="NCBI Taxonomy" id="1257118"/>
    <lineage>
        <taxon>Eukaryota</taxon>
        <taxon>Amoebozoa</taxon>
        <taxon>Discosea</taxon>
        <taxon>Longamoebia</taxon>
        <taxon>Centramoebida</taxon>
        <taxon>Acanthamoebidae</taxon>
        <taxon>Acanthamoeba</taxon>
    </lineage>
</organism>
<reference evidence="1 2" key="1">
    <citation type="journal article" date="2013" name="Genome Biol.">
        <title>Genome of Acanthamoeba castellanii highlights extensive lateral gene transfer and early evolution of tyrosine kinase signaling.</title>
        <authorList>
            <person name="Clarke M."/>
            <person name="Lohan A.J."/>
            <person name="Liu B."/>
            <person name="Lagkouvardos I."/>
            <person name="Roy S."/>
            <person name="Zafar N."/>
            <person name="Bertelli C."/>
            <person name="Schilde C."/>
            <person name="Kianianmomeni A."/>
            <person name="Burglin T.R."/>
            <person name="Frech C."/>
            <person name="Turcotte B."/>
            <person name="Kopec K.O."/>
            <person name="Synnott J.M."/>
            <person name="Choo C."/>
            <person name="Paponov I."/>
            <person name="Finkler A."/>
            <person name="Soon Heng Tan C."/>
            <person name="Hutchins A.P."/>
            <person name="Weinmeier T."/>
            <person name="Rattei T."/>
            <person name="Chu J.S."/>
            <person name="Gimenez G."/>
            <person name="Irimia M."/>
            <person name="Rigden D.J."/>
            <person name="Fitzpatrick D.A."/>
            <person name="Lorenzo-Morales J."/>
            <person name="Bateman A."/>
            <person name="Chiu C.H."/>
            <person name="Tang P."/>
            <person name="Hegemann P."/>
            <person name="Fromm H."/>
            <person name="Raoult D."/>
            <person name="Greub G."/>
            <person name="Miranda-Saavedra D."/>
            <person name="Chen N."/>
            <person name="Nash P."/>
            <person name="Ginger M.L."/>
            <person name="Horn M."/>
            <person name="Schaap P."/>
            <person name="Caler L."/>
            <person name="Loftus B."/>
        </authorList>
    </citation>
    <scope>NUCLEOTIDE SEQUENCE [LARGE SCALE GENOMIC DNA]</scope>
    <source>
        <strain evidence="1 2">Neff</strain>
    </source>
</reference>